<name>A0A1L7XQU5_9HELO</name>
<evidence type="ECO:0000313" key="2">
    <source>
        <dbReference type="EMBL" id="CZR67328.1"/>
    </source>
</evidence>
<feature type="region of interest" description="Disordered" evidence="1">
    <location>
        <begin position="178"/>
        <end position="220"/>
    </location>
</feature>
<dbReference type="CDD" id="cd00303">
    <property type="entry name" value="retropepsin_like"/>
    <property type="match status" value="1"/>
</dbReference>
<dbReference type="EMBL" id="FJOG01000043">
    <property type="protein sequence ID" value="CZR67328.1"/>
    <property type="molecule type" value="Genomic_DNA"/>
</dbReference>
<feature type="compositionally biased region" description="Polar residues" evidence="1">
    <location>
        <begin position="478"/>
        <end position="500"/>
    </location>
</feature>
<feature type="compositionally biased region" description="Low complexity" evidence="1">
    <location>
        <begin position="458"/>
        <end position="470"/>
    </location>
</feature>
<reference evidence="2 3" key="1">
    <citation type="submission" date="2016-03" db="EMBL/GenBank/DDBJ databases">
        <authorList>
            <person name="Ploux O."/>
        </authorList>
    </citation>
    <scope>NUCLEOTIDE SEQUENCE [LARGE SCALE GENOMIC DNA]</scope>
    <source>
        <strain evidence="2 3">UAMH 11012</strain>
    </source>
</reference>
<evidence type="ECO:0000256" key="1">
    <source>
        <dbReference type="SAM" id="MobiDB-lite"/>
    </source>
</evidence>
<organism evidence="2 3">
    <name type="scientific">Phialocephala subalpina</name>
    <dbReference type="NCBI Taxonomy" id="576137"/>
    <lineage>
        <taxon>Eukaryota</taxon>
        <taxon>Fungi</taxon>
        <taxon>Dikarya</taxon>
        <taxon>Ascomycota</taxon>
        <taxon>Pezizomycotina</taxon>
        <taxon>Leotiomycetes</taxon>
        <taxon>Helotiales</taxon>
        <taxon>Mollisiaceae</taxon>
        <taxon>Phialocephala</taxon>
        <taxon>Phialocephala fortinii species complex</taxon>
    </lineage>
</organism>
<proteinExistence type="predicted"/>
<dbReference type="InterPro" id="IPR021109">
    <property type="entry name" value="Peptidase_aspartic_dom_sf"/>
</dbReference>
<feature type="compositionally biased region" description="Polar residues" evidence="1">
    <location>
        <begin position="183"/>
        <end position="198"/>
    </location>
</feature>
<feature type="region of interest" description="Disordered" evidence="1">
    <location>
        <begin position="548"/>
        <end position="585"/>
    </location>
</feature>
<dbReference type="AlphaFoldDB" id="A0A1L7XQU5"/>
<dbReference type="Proteomes" id="UP000184330">
    <property type="component" value="Unassembled WGS sequence"/>
</dbReference>
<feature type="compositionally biased region" description="Polar residues" evidence="1">
    <location>
        <begin position="548"/>
        <end position="560"/>
    </location>
</feature>
<feature type="region of interest" description="Disordered" evidence="1">
    <location>
        <begin position="1"/>
        <end position="103"/>
    </location>
</feature>
<accession>A0A1L7XQU5</accession>
<feature type="compositionally biased region" description="Basic and acidic residues" evidence="1">
    <location>
        <begin position="233"/>
        <end position="242"/>
    </location>
</feature>
<feature type="compositionally biased region" description="Polar residues" evidence="1">
    <location>
        <begin position="1"/>
        <end position="12"/>
    </location>
</feature>
<sequence length="585" mass="64758">MPSFKMSTSRYPTRNRAARTTKDGLSRITSDSMMMDMCEQQADVNSREQPGSKRPRRSNTNYGYNKSFRVTKKRNTTPQLASEGSKKLKRLSPKPATNSAPDSMELTSWEQPEVEGLINGQTPINQMRLKERTGNGFAGMQSLTRSLSMLGNDISRNIRKAMDFVDWFKQETIPGITTEFNDRSASPAVQSLTQTPPQDLTKASGPPSPPEEPVSSSYVNVSRSDYIGNAFENEDRRREFQRDSSAPSANARGTYHASRTEASPPPLHGYPTTAQPYQPNVPLPDAIRRDDSALVLHQKTGHLHSTHLLWDTGSNPNFISYTKARELGCAILPLPEKEWLSYETVNSNDVARHYVLLEMLIRSVDLPKLKVYLLIVDSNSFDIILGHHFIGEYSILQKLVAKGSNSDRACAIISKKATPEQIEAVRAARQRRELLAQRSEFDIQSQRVVEAMPQQQRAAASGSTESSSSGAYGGGPRTTVNTNSSFGPAMCQSQNPPFRNQRMLSTTESYGSSSMSSSSFRQSFDRSTAATSFCESPTTTFSIAESAETLSSNLERSSMKSFPHRVSDRLKSLGKGKGKGDKYGL</sequence>
<dbReference type="Gene3D" id="2.40.70.10">
    <property type="entry name" value="Acid Proteases"/>
    <property type="match status" value="1"/>
</dbReference>
<keyword evidence="3" id="KW-1185">Reference proteome</keyword>
<gene>
    <name evidence="2" type="ORF">PAC_17227</name>
</gene>
<evidence type="ECO:0000313" key="3">
    <source>
        <dbReference type="Proteomes" id="UP000184330"/>
    </source>
</evidence>
<feature type="region of interest" description="Disordered" evidence="1">
    <location>
        <begin position="452"/>
        <end position="500"/>
    </location>
</feature>
<feature type="region of interest" description="Disordered" evidence="1">
    <location>
        <begin position="232"/>
        <end position="271"/>
    </location>
</feature>
<protein>
    <submittedName>
        <fullName evidence="2">Uncharacterized protein</fullName>
    </submittedName>
</protein>